<comment type="caution">
    <text evidence="2">The sequence shown here is derived from an EMBL/GenBank/DDBJ whole genome shotgun (WGS) entry which is preliminary data.</text>
</comment>
<keyword evidence="3" id="KW-1185">Reference proteome</keyword>
<dbReference type="STRING" id="1449351.RISW2_07550"/>
<evidence type="ECO:0000256" key="1">
    <source>
        <dbReference type="SAM" id="MobiDB-lite"/>
    </source>
</evidence>
<organism evidence="2 3">
    <name type="scientific">Roseivivax isoporae LMG 25204</name>
    <dbReference type="NCBI Taxonomy" id="1449351"/>
    <lineage>
        <taxon>Bacteria</taxon>
        <taxon>Pseudomonadati</taxon>
        <taxon>Pseudomonadota</taxon>
        <taxon>Alphaproteobacteria</taxon>
        <taxon>Rhodobacterales</taxon>
        <taxon>Roseobacteraceae</taxon>
        <taxon>Roseivivax</taxon>
    </lineage>
</organism>
<protein>
    <recommendedName>
        <fullName evidence="4">DUF3445 domain-containing protein</fullName>
    </recommendedName>
</protein>
<gene>
    <name evidence="2" type="ORF">RISW2_07550</name>
</gene>
<sequence>MLQQSMPYDATEERRLPGIQPLGDAPWLIADDAHAAQMAYRDSLLAERRDAVIAVRPEAADALDELLDTVLDALPAGHARRQEEVVRPDGVAVPLDRSDPIGTLCRLVQEDLCLMQKADGPEHVLTAAALCFPARWSLAEKIGRPMTTIHAPVERYDADVARRVQRLFDGLQVAMPIWRYNELWTSDPRLFQPERPKSWPKWTREAPLYLRSERQVLRRLPRTRAIVFSIHTYMLDRANVQGTRPPLPAEEPRTLSASAGPTA</sequence>
<dbReference type="AlphaFoldDB" id="X7FCW7"/>
<name>X7FCW7_9RHOB</name>
<accession>X7FCW7</accession>
<dbReference type="InterPro" id="IPR021848">
    <property type="entry name" value="HODM_asu-like"/>
</dbReference>
<dbReference type="Pfam" id="PF11927">
    <property type="entry name" value="HODM_asu-like"/>
    <property type="match status" value="1"/>
</dbReference>
<dbReference type="EMBL" id="JAME01000002">
    <property type="protein sequence ID" value="ETX30660.1"/>
    <property type="molecule type" value="Genomic_DNA"/>
</dbReference>
<dbReference type="Proteomes" id="UP000023430">
    <property type="component" value="Unassembled WGS sequence"/>
</dbReference>
<evidence type="ECO:0008006" key="4">
    <source>
        <dbReference type="Google" id="ProtNLM"/>
    </source>
</evidence>
<evidence type="ECO:0000313" key="2">
    <source>
        <dbReference type="EMBL" id="ETX30660.1"/>
    </source>
</evidence>
<reference evidence="2 3" key="1">
    <citation type="submission" date="2014-01" db="EMBL/GenBank/DDBJ databases">
        <title>Roseivivax isoporae LMG 25204 Genome Sequencing.</title>
        <authorList>
            <person name="Lai Q."/>
            <person name="Li G."/>
            <person name="Shao Z."/>
        </authorList>
    </citation>
    <scope>NUCLEOTIDE SEQUENCE [LARGE SCALE GENOMIC DNA]</scope>
    <source>
        <strain evidence="2 3">LMG 25204</strain>
    </source>
</reference>
<dbReference type="eggNOG" id="ENOG502Z7ZS">
    <property type="taxonomic scope" value="Bacteria"/>
</dbReference>
<proteinExistence type="predicted"/>
<feature type="region of interest" description="Disordered" evidence="1">
    <location>
        <begin position="240"/>
        <end position="263"/>
    </location>
</feature>
<evidence type="ECO:0000313" key="3">
    <source>
        <dbReference type="Proteomes" id="UP000023430"/>
    </source>
</evidence>